<sequence>MLTAAPGHPSQTGRAGEVCRGVWTVCLAVIIRNARNNACCLAAAPAWCEATVTPHAACCTAQLALCGHGGRGGGTNDKINTSGACPVLASWEPGPPTLSLSQPAASQRLACCERASWSERVVVSGCTCNTMRRVLRVSAVNTGVSEGWE</sequence>
<accession>A0AAW0T9C9</accession>
<dbReference type="EMBL" id="JARAKH010000036">
    <property type="protein sequence ID" value="KAK8384104.1"/>
    <property type="molecule type" value="Genomic_DNA"/>
</dbReference>
<reference evidence="1 2" key="1">
    <citation type="submission" date="2023-03" db="EMBL/GenBank/DDBJ databases">
        <title>High-quality genome of Scylla paramamosain provides insights in environmental adaptation.</title>
        <authorList>
            <person name="Zhang L."/>
        </authorList>
    </citation>
    <scope>NUCLEOTIDE SEQUENCE [LARGE SCALE GENOMIC DNA]</scope>
    <source>
        <strain evidence="1">LZ_2023a</strain>
        <tissue evidence="1">Muscle</tissue>
    </source>
</reference>
<gene>
    <name evidence="1" type="ORF">O3P69_016080</name>
</gene>
<organism evidence="1 2">
    <name type="scientific">Scylla paramamosain</name>
    <name type="common">Mud crab</name>
    <dbReference type="NCBI Taxonomy" id="85552"/>
    <lineage>
        <taxon>Eukaryota</taxon>
        <taxon>Metazoa</taxon>
        <taxon>Ecdysozoa</taxon>
        <taxon>Arthropoda</taxon>
        <taxon>Crustacea</taxon>
        <taxon>Multicrustacea</taxon>
        <taxon>Malacostraca</taxon>
        <taxon>Eumalacostraca</taxon>
        <taxon>Eucarida</taxon>
        <taxon>Decapoda</taxon>
        <taxon>Pleocyemata</taxon>
        <taxon>Brachyura</taxon>
        <taxon>Eubrachyura</taxon>
        <taxon>Portunoidea</taxon>
        <taxon>Portunidae</taxon>
        <taxon>Portuninae</taxon>
        <taxon>Scylla</taxon>
    </lineage>
</organism>
<evidence type="ECO:0000313" key="2">
    <source>
        <dbReference type="Proteomes" id="UP001487740"/>
    </source>
</evidence>
<evidence type="ECO:0000313" key="1">
    <source>
        <dbReference type="EMBL" id="KAK8384104.1"/>
    </source>
</evidence>
<keyword evidence="2" id="KW-1185">Reference proteome</keyword>
<name>A0AAW0T9C9_SCYPA</name>
<dbReference type="AlphaFoldDB" id="A0AAW0T9C9"/>
<proteinExistence type="predicted"/>
<comment type="caution">
    <text evidence="1">The sequence shown here is derived from an EMBL/GenBank/DDBJ whole genome shotgun (WGS) entry which is preliminary data.</text>
</comment>
<dbReference type="Proteomes" id="UP001487740">
    <property type="component" value="Unassembled WGS sequence"/>
</dbReference>
<protein>
    <submittedName>
        <fullName evidence="1">Uncharacterized protein</fullName>
    </submittedName>
</protein>